<dbReference type="GO" id="GO:0005789">
    <property type="term" value="C:endoplasmic reticulum membrane"/>
    <property type="evidence" value="ECO:0007669"/>
    <property type="project" value="UniProtKB-SubCell"/>
</dbReference>
<evidence type="ECO:0000256" key="3">
    <source>
        <dbReference type="ARBA" id="ARBA00022989"/>
    </source>
</evidence>
<dbReference type="PANTHER" id="PTHR12701:SF19">
    <property type="entry name" value="ENDOPLASMIC RETICULUM TRANSMEMBRANE PROTEIN 1-RELATED"/>
    <property type="match status" value="1"/>
</dbReference>
<evidence type="ECO:0000256" key="5">
    <source>
        <dbReference type="RuleBase" id="RU367026"/>
    </source>
</evidence>
<dbReference type="GO" id="GO:0006888">
    <property type="term" value="P:endoplasmic reticulum to Golgi vesicle-mediated transport"/>
    <property type="evidence" value="ECO:0007669"/>
    <property type="project" value="UniProtKB-UniRule"/>
</dbReference>
<sequence>MAIYLSILFVLLVAQMGVLLILSLPLPTLLRNVIVKVYDNFLTKSSQIKTVLVVLNCIVLSLFVDSYKRSNVKLPLSDTGLPLDPKLLVTKAYHQRNVYISGFILYYMICIPFMIRLISKVAKVSSSERKAAAKADEDEMIAALKSKLDSKVKSLEVLEKQYENKKKFVDSVKFSSTKEDVVTKKNK</sequence>
<keyword evidence="5" id="KW-0931">ER-Golgi transport</keyword>
<feature type="transmembrane region" description="Helical" evidence="5">
    <location>
        <begin position="50"/>
        <end position="67"/>
    </location>
</feature>
<keyword evidence="5" id="KW-0813">Transport</keyword>
<dbReference type="InterPro" id="IPR008417">
    <property type="entry name" value="BAP29/BAP31"/>
</dbReference>
<keyword evidence="3 5" id="KW-1133">Transmembrane helix</keyword>
<accession>A0A1B7TCN3</accession>
<dbReference type="Proteomes" id="UP000092321">
    <property type="component" value="Unassembled WGS sequence"/>
</dbReference>
<feature type="transmembrane region" description="Helical" evidence="5">
    <location>
        <begin position="6"/>
        <end position="30"/>
    </location>
</feature>
<keyword evidence="4 5" id="KW-0472">Membrane</keyword>
<evidence type="ECO:0000256" key="1">
    <source>
        <dbReference type="ARBA" id="ARBA00004141"/>
    </source>
</evidence>
<comment type="similarity">
    <text evidence="5">Belongs to the BCAP29/BCAP31 family.</text>
</comment>
<organism evidence="7 8">
    <name type="scientific">Hanseniaspora valbyensis NRRL Y-1626</name>
    <dbReference type="NCBI Taxonomy" id="766949"/>
    <lineage>
        <taxon>Eukaryota</taxon>
        <taxon>Fungi</taxon>
        <taxon>Dikarya</taxon>
        <taxon>Ascomycota</taxon>
        <taxon>Saccharomycotina</taxon>
        <taxon>Saccharomycetes</taxon>
        <taxon>Saccharomycodales</taxon>
        <taxon>Saccharomycodaceae</taxon>
        <taxon>Hanseniaspora</taxon>
    </lineage>
</organism>
<dbReference type="PANTHER" id="PTHR12701">
    <property type="entry name" value="BCR-ASSOCIATED PROTEIN, BAP"/>
    <property type="match status" value="1"/>
</dbReference>
<evidence type="ECO:0000313" key="7">
    <source>
        <dbReference type="EMBL" id="OBA26471.1"/>
    </source>
</evidence>
<comment type="caution">
    <text evidence="7">The sequence shown here is derived from an EMBL/GenBank/DDBJ whole genome shotgun (WGS) entry which is preliminary data.</text>
</comment>
<dbReference type="InterPro" id="IPR040463">
    <property type="entry name" value="BAP29/BAP31_N"/>
</dbReference>
<dbReference type="AlphaFoldDB" id="A0A1B7TCN3"/>
<gene>
    <name evidence="7" type="ORF">HANVADRAFT_49092</name>
</gene>
<evidence type="ECO:0000259" key="6">
    <source>
        <dbReference type="Pfam" id="PF05529"/>
    </source>
</evidence>
<name>A0A1B7TCN3_9ASCO</name>
<proteinExistence type="inferred from homology"/>
<feature type="domain" description="BAP29/BAP31 transmembrane" evidence="6">
    <location>
        <begin position="1"/>
        <end position="129"/>
    </location>
</feature>
<protein>
    <recommendedName>
        <fullName evidence="5">Endoplasmic reticulum transmembrane protein</fullName>
    </recommendedName>
</protein>
<keyword evidence="8" id="KW-1185">Reference proteome</keyword>
<evidence type="ECO:0000256" key="4">
    <source>
        <dbReference type="ARBA" id="ARBA00023136"/>
    </source>
</evidence>
<evidence type="ECO:0000313" key="8">
    <source>
        <dbReference type="Proteomes" id="UP000092321"/>
    </source>
</evidence>
<dbReference type="OrthoDB" id="3972976at2759"/>
<keyword evidence="5" id="KW-0653">Protein transport</keyword>
<reference evidence="8" key="1">
    <citation type="journal article" date="2016" name="Proc. Natl. Acad. Sci. U.S.A.">
        <title>Comparative genomics of biotechnologically important yeasts.</title>
        <authorList>
            <person name="Riley R."/>
            <person name="Haridas S."/>
            <person name="Wolfe K.H."/>
            <person name="Lopes M.R."/>
            <person name="Hittinger C.T."/>
            <person name="Goeker M."/>
            <person name="Salamov A.A."/>
            <person name="Wisecaver J.H."/>
            <person name="Long T.M."/>
            <person name="Calvey C.H."/>
            <person name="Aerts A.L."/>
            <person name="Barry K.W."/>
            <person name="Choi C."/>
            <person name="Clum A."/>
            <person name="Coughlan A.Y."/>
            <person name="Deshpande S."/>
            <person name="Douglass A.P."/>
            <person name="Hanson S.J."/>
            <person name="Klenk H.-P."/>
            <person name="LaButti K.M."/>
            <person name="Lapidus A."/>
            <person name="Lindquist E.A."/>
            <person name="Lipzen A.M."/>
            <person name="Meier-Kolthoff J.P."/>
            <person name="Ohm R.A."/>
            <person name="Otillar R.P."/>
            <person name="Pangilinan J.L."/>
            <person name="Peng Y."/>
            <person name="Rokas A."/>
            <person name="Rosa C.A."/>
            <person name="Scheuner C."/>
            <person name="Sibirny A.A."/>
            <person name="Slot J.C."/>
            <person name="Stielow J.B."/>
            <person name="Sun H."/>
            <person name="Kurtzman C.P."/>
            <person name="Blackwell M."/>
            <person name="Grigoriev I.V."/>
            <person name="Jeffries T.W."/>
        </authorList>
    </citation>
    <scope>NUCLEOTIDE SEQUENCE [LARGE SCALE GENOMIC DNA]</scope>
    <source>
        <strain evidence="8">NRRL Y-1626</strain>
    </source>
</reference>
<comment type="function">
    <text evidence="5">May play a role in anterograde transport of membrane proteins from the endoplasmic reticulum to the Golgi.</text>
</comment>
<keyword evidence="2 5" id="KW-0812">Transmembrane</keyword>
<dbReference type="GO" id="GO:0006886">
    <property type="term" value="P:intracellular protein transport"/>
    <property type="evidence" value="ECO:0007669"/>
    <property type="project" value="UniProtKB-UniRule"/>
</dbReference>
<dbReference type="GO" id="GO:0070973">
    <property type="term" value="P:protein localization to endoplasmic reticulum exit site"/>
    <property type="evidence" value="ECO:0007669"/>
    <property type="project" value="UniProtKB-UniRule"/>
</dbReference>
<feature type="transmembrane region" description="Helical" evidence="5">
    <location>
        <begin position="98"/>
        <end position="119"/>
    </location>
</feature>
<evidence type="ECO:0000256" key="2">
    <source>
        <dbReference type="ARBA" id="ARBA00022692"/>
    </source>
</evidence>
<comment type="subcellular location">
    <subcellularLocation>
        <location evidence="5">Endoplasmic reticulum membrane</location>
        <topology evidence="5">Multi-pass membrane protein</topology>
    </subcellularLocation>
    <subcellularLocation>
        <location evidence="1">Membrane</location>
        <topology evidence="1">Multi-pass membrane protein</topology>
    </subcellularLocation>
</comment>
<dbReference type="Pfam" id="PF05529">
    <property type="entry name" value="Bap31"/>
    <property type="match status" value="1"/>
</dbReference>
<keyword evidence="5" id="KW-0256">Endoplasmic reticulum</keyword>
<dbReference type="EMBL" id="LXPE01000017">
    <property type="protein sequence ID" value="OBA26471.1"/>
    <property type="molecule type" value="Genomic_DNA"/>
</dbReference>